<keyword evidence="6 7" id="KW-0472">Membrane</keyword>
<reference evidence="10" key="1">
    <citation type="submission" date="2021-06" db="EMBL/GenBank/DDBJ databases">
        <title>Novel Mycoplasma species detected in California sea lions (Zalophus californianus) from the USA.</title>
        <authorList>
            <person name="Volokhov D.V."/>
            <person name="Furtak V.A."/>
            <person name="Zagorodnyaya T.A."/>
        </authorList>
    </citation>
    <scope>NUCLEOTIDE SEQUENCE [LARGE SCALE GENOMIC DNA]</scope>
    <source>
        <strain evidence="10">CSL 4779</strain>
    </source>
</reference>
<evidence type="ECO:0000256" key="7">
    <source>
        <dbReference type="SAM" id="Phobius"/>
    </source>
</evidence>
<name>A0ABS6DR49_9MOLU</name>
<dbReference type="Pfam" id="PF00664">
    <property type="entry name" value="ABC_membrane"/>
    <property type="match status" value="1"/>
</dbReference>
<feature type="domain" description="Peptidase C39" evidence="9">
    <location>
        <begin position="6"/>
        <end position="133"/>
    </location>
</feature>
<dbReference type="InterPro" id="IPR011527">
    <property type="entry name" value="ABC1_TM_dom"/>
</dbReference>
<gene>
    <name evidence="10" type="ORF">KQ878_00590</name>
</gene>
<evidence type="ECO:0000313" key="11">
    <source>
        <dbReference type="Proteomes" id="UP000812267"/>
    </source>
</evidence>
<keyword evidence="3" id="KW-0378">Hydrolase</keyword>
<dbReference type="InterPro" id="IPR039421">
    <property type="entry name" value="Type_1_exporter"/>
</dbReference>
<accession>A0ABS6DR49</accession>
<evidence type="ECO:0000256" key="2">
    <source>
        <dbReference type="ARBA" id="ARBA00022692"/>
    </source>
</evidence>
<dbReference type="InterPro" id="IPR003439">
    <property type="entry name" value="ABC_transporter-like_ATP-bd"/>
</dbReference>
<evidence type="ECO:0000256" key="1">
    <source>
        <dbReference type="ARBA" id="ARBA00004141"/>
    </source>
</evidence>
<protein>
    <submittedName>
        <fullName evidence="10">ATP-binding cassette domain-containing protein</fullName>
    </submittedName>
</protein>
<feature type="transmembrane region" description="Helical" evidence="7">
    <location>
        <begin position="163"/>
        <end position="183"/>
    </location>
</feature>
<dbReference type="PROSITE" id="PS50929">
    <property type="entry name" value="ABC_TM1F"/>
    <property type="match status" value="1"/>
</dbReference>
<sequence length="686" mass="79835">MKITKQYDSKDCGLHVLQYLFMKLNKEYVDINYLKLKAHYTSQGINLANLSEIATQHGVKLDSYNADFDSIKNINRIDFPFLVLVKNNGLAHYLIVEKITHKCLVVQDSNIGGRNKLSFEEFKSIYQNVIIFAYKLDNSKNKKTINEIEDKVSSMFTFTKQTFGLLLLAVLSVILTFSSSFFVKLTFDYVLPNNLVKTLTVLFISFLWINILRFINSSIKDIIIRKLSNKIELEISENFYLKIQRLPINELNKMTHNELIKRASYINFIANYKANFVYSFFIETASIVVSCVLLIWLNYLLFLMILIFLIFAVFTNVIFQMHINRKYNDFISKTHQKAQSDLDVIFTLNTFNSSLDQNYKELRRREKMLKSMNADYSMFNKKNSNNLLVDLVIGNLGMIIVFTGCLLIFKNSLTVGTLVMVLTTLNYFVQPITSLTAITMMKNIVNKHIQMVNFILNLNESKIKSEGVEIENIDKIELTDINFGYDYGKKILNIKSLVLAKNTQIIGSNGSGKTTLLNLLNYRICNWLGQIRINDIDLDFIDNENLKENSILITSDPYLPSFNIIEFITSNNKQNQETLLENIKKYKLDELMELLRLNLNTELVNNGSNISKGQKQFIVLLKLFTKKYRLIMLDEAFDNVDEKIFKLMIRKIKEYQKDAFFIEINHNKKYVHVNKEVDFDKINKIN</sequence>
<evidence type="ECO:0000259" key="9">
    <source>
        <dbReference type="PROSITE" id="PS50990"/>
    </source>
</evidence>
<dbReference type="EMBL" id="JAHMHK010000001">
    <property type="protein sequence ID" value="MBU4693382.1"/>
    <property type="molecule type" value="Genomic_DNA"/>
</dbReference>
<feature type="transmembrane region" description="Helical" evidence="7">
    <location>
        <begin position="387"/>
        <end position="409"/>
    </location>
</feature>
<dbReference type="NCBIfam" id="NF045998">
    <property type="entry name" value="cleave_ABC_plasm"/>
    <property type="match status" value="1"/>
</dbReference>
<evidence type="ECO:0000256" key="3">
    <source>
        <dbReference type="ARBA" id="ARBA00022801"/>
    </source>
</evidence>
<keyword evidence="5 7" id="KW-1133">Transmembrane helix</keyword>
<evidence type="ECO:0000256" key="5">
    <source>
        <dbReference type="ARBA" id="ARBA00022989"/>
    </source>
</evidence>
<keyword evidence="11" id="KW-1185">Reference proteome</keyword>
<comment type="subcellular location">
    <subcellularLocation>
        <location evidence="1">Membrane</location>
        <topology evidence="1">Multi-pass membrane protein</topology>
    </subcellularLocation>
</comment>
<evidence type="ECO:0000313" key="10">
    <source>
        <dbReference type="EMBL" id="MBU4693382.1"/>
    </source>
</evidence>
<feature type="transmembrane region" description="Helical" evidence="7">
    <location>
        <begin position="301"/>
        <end position="319"/>
    </location>
</feature>
<dbReference type="GO" id="GO:0005524">
    <property type="term" value="F:ATP binding"/>
    <property type="evidence" value="ECO:0007669"/>
    <property type="project" value="UniProtKB-KW"/>
</dbReference>
<keyword evidence="10" id="KW-0067">ATP-binding</keyword>
<keyword evidence="4" id="KW-0788">Thiol protease</keyword>
<dbReference type="PANTHER" id="PTHR43394:SF1">
    <property type="entry name" value="ATP-BINDING CASSETTE SUB-FAMILY B MEMBER 10, MITOCHONDRIAL"/>
    <property type="match status" value="1"/>
</dbReference>
<organism evidence="10 11">
    <name type="scientific">Mycoplasma zalophidermidis</name>
    <dbReference type="NCBI Taxonomy" id="398174"/>
    <lineage>
        <taxon>Bacteria</taxon>
        <taxon>Bacillati</taxon>
        <taxon>Mycoplasmatota</taxon>
        <taxon>Mollicutes</taxon>
        <taxon>Mycoplasmataceae</taxon>
        <taxon>Mycoplasma</taxon>
    </lineage>
</organism>
<comment type="caution">
    <text evidence="10">The sequence shown here is derived from an EMBL/GenBank/DDBJ whole genome shotgun (WGS) entry which is preliminary data.</text>
</comment>
<feature type="transmembrane region" description="Helical" evidence="7">
    <location>
        <begin position="195"/>
        <end position="215"/>
    </location>
</feature>
<dbReference type="PROSITE" id="PS50990">
    <property type="entry name" value="PEPTIDASE_C39"/>
    <property type="match status" value="1"/>
</dbReference>
<proteinExistence type="predicted"/>
<evidence type="ECO:0000256" key="6">
    <source>
        <dbReference type="ARBA" id="ARBA00023136"/>
    </source>
</evidence>
<dbReference type="Pfam" id="PF03412">
    <property type="entry name" value="Peptidase_C39"/>
    <property type="match status" value="1"/>
</dbReference>
<dbReference type="RefSeq" id="WP_216567732.1">
    <property type="nucleotide sequence ID" value="NZ_JAHMHK010000001.1"/>
</dbReference>
<evidence type="ECO:0000259" key="8">
    <source>
        <dbReference type="PROSITE" id="PS50929"/>
    </source>
</evidence>
<dbReference type="PANTHER" id="PTHR43394">
    <property type="entry name" value="ATP-DEPENDENT PERMEASE MDL1, MITOCHONDRIAL"/>
    <property type="match status" value="1"/>
</dbReference>
<keyword evidence="10" id="KW-0547">Nucleotide-binding</keyword>
<dbReference type="Proteomes" id="UP000812267">
    <property type="component" value="Unassembled WGS sequence"/>
</dbReference>
<feature type="domain" description="ABC transmembrane type-1" evidence="8">
    <location>
        <begin position="163"/>
        <end position="436"/>
    </location>
</feature>
<dbReference type="Pfam" id="PF00005">
    <property type="entry name" value="ABC_tran"/>
    <property type="match status" value="1"/>
</dbReference>
<evidence type="ECO:0000256" key="4">
    <source>
        <dbReference type="ARBA" id="ARBA00022807"/>
    </source>
</evidence>
<feature type="transmembrane region" description="Helical" evidence="7">
    <location>
        <begin position="415"/>
        <end position="438"/>
    </location>
</feature>
<keyword evidence="4" id="KW-0645">Protease</keyword>
<keyword evidence="2 7" id="KW-0812">Transmembrane</keyword>
<feature type="transmembrane region" description="Helical" evidence="7">
    <location>
        <begin position="276"/>
        <end position="295"/>
    </location>
</feature>
<dbReference type="InterPro" id="IPR005074">
    <property type="entry name" value="Peptidase_C39"/>
</dbReference>